<evidence type="ECO:0000313" key="18">
    <source>
        <dbReference type="Proteomes" id="UP000235965"/>
    </source>
</evidence>
<feature type="binding site" evidence="13">
    <location>
        <position position="55"/>
    </location>
    <ligand>
        <name>NADPH</name>
        <dbReference type="ChEBI" id="CHEBI:57783"/>
    </ligand>
</feature>
<dbReference type="InterPro" id="IPR029036">
    <property type="entry name" value="P5CR_dimer"/>
</dbReference>
<dbReference type="FunFam" id="3.40.50.720:FF:000190">
    <property type="entry name" value="Pyrroline-5-carboxylate reductase"/>
    <property type="match status" value="1"/>
</dbReference>
<dbReference type="SUPFAM" id="SSF51735">
    <property type="entry name" value="NAD(P)-binding Rossmann-fold domains"/>
    <property type="match status" value="1"/>
</dbReference>
<evidence type="ECO:0000256" key="7">
    <source>
        <dbReference type="ARBA" id="ARBA00022605"/>
    </source>
</evidence>
<dbReference type="FunCoup" id="A0A2J7QPY4">
    <property type="interactions" value="571"/>
</dbReference>
<evidence type="ECO:0000256" key="4">
    <source>
        <dbReference type="ARBA" id="ARBA00012855"/>
    </source>
</evidence>
<gene>
    <name evidence="17" type="ORF">B7P43_G06176</name>
</gene>
<dbReference type="InterPro" id="IPR008927">
    <property type="entry name" value="6-PGluconate_DH-like_C_sf"/>
</dbReference>
<evidence type="ECO:0000256" key="13">
    <source>
        <dbReference type="PIRSR" id="PIRSR000193-1"/>
    </source>
</evidence>
<dbReference type="HAMAP" id="MF_01925">
    <property type="entry name" value="P5C_reductase"/>
    <property type="match status" value="1"/>
</dbReference>
<comment type="pathway">
    <text evidence="2 14">Amino-acid biosynthesis; L-proline biosynthesis; L-proline from L-glutamate 5-semialdehyde: step 1/1.</text>
</comment>
<dbReference type="Gene3D" id="1.10.3730.10">
    <property type="entry name" value="ProC C-terminal domain-like"/>
    <property type="match status" value="1"/>
</dbReference>
<dbReference type="Proteomes" id="UP000235965">
    <property type="component" value="Unassembled WGS sequence"/>
</dbReference>
<keyword evidence="7 14" id="KW-0028">Amino-acid biosynthesis</keyword>
<evidence type="ECO:0000256" key="9">
    <source>
        <dbReference type="ARBA" id="ARBA00022857"/>
    </source>
</evidence>
<dbReference type="GO" id="GO:0005737">
    <property type="term" value="C:cytoplasm"/>
    <property type="evidence" value="ECO:0007669"/>
    <property type="project" value="UniProtKB-SubCell"/>
</dbReference>
<evidence type="ECO:0000256" key="1">
    <source>
        <dbReference type="ARBA" id="ARBA00004496"/>
    </source>
</evidence>
<evidence type="ECO:0000256" key="6">
    <source>
        <dbReference type="ARBA" id="ARBA00022490"/>
    </source>
</evidence>
<dbReference type="PANTHER" id="PTHR11645:SF62">
    <property type="entry name" value="PYRROLINE-5-CARBOXYLATE REDUCTASE"/>
    <property type="match status" value="1"/>
</dbReference>
<dbReference type="Gene3D" id="3.40.50.720">
    <property type="entry name" value="NAD(P)-binding Rossmann-like Domain"/>
    <property type="match status" value="1"/>
</dbReference>
<dbReference type="InterPro" id="IPR000304">
    <property type="entry name" value="Pyrroline-COOH_reductase"/>
</dbReference>
<comment type="catalytic activity">
    <reaction evidence="12 14">
        <text>L-proline + NADP(+) = (S)-1-pyrroline-5-carboxylate + NADPH + 2 H(+)</text>
        <dbReference type="Rhea" id="RHEA:14109"/>
        <dbReference type="ChEBI" id="CHEBI:15378"/>
        <dbReference type="ChEBI" id="CHEBI:17388"/>
        <dbReference type="ChEBI" id="CHEBI:57783"/>
        <dbReference type="ChEBI" id="CHEBI:58349"/>
        <dbReference type="ChEBI" id="CHEBI:60039"/>
        <dbReference type="EC" id="1.5.1.2"/>
    </reaction>
</comment>
<evidence type="ECO:0000313" key="17">
    <source>
        <dbReference type="EMBL" id="PNF30644.1"/>
    </source>
</evidence>
<comment type="subcellular location">
    <subcellularLocation>
        <location evidence="1">Cytoplasm</location>
    </subcellularLocation>
</comment>
<sequence>MLRIGFVGAGNIAQALTRGFIAAGLTKGQKIIASDPFPQIIKNFELLGTQTSSENRVVMEQSDIVFLTVKPENIPAVLSSIRPHVYKRHLLLSTVMGVSIQDIEQTLPPATRVMRVMTNTPVLVRNGASVFVCGSSVQSEDEAITRQLLEAVGTCDKVPESLVDTITALSGSGPAYVYIIIEALADGAVRMGVPRDLAYRLAAQTVLGAGSMVLTTKTHPAQLKDNVTSPAGSTAEGLHFLEQHGLRTALIGAIEAATQRCKQINKEAKEQTSNGCSRN</sequence>
<keyword evidence="18" id="KW-1185">Reference proteome</keyword>
<dbReference type="GO" id="GO:0055129">
    <property type="term" value="P:L-proline biosynthetic process"/>
    <property type="evidence" value="ECO:0007669"/>
    <property type="project" value="UniProtKB-UniPathway"/>
</dbReference>
<evidence type="ECO:0000256" key="3">
    <source>
        <dbReference type="ARBA" id="ARBA00005525"/>
    </source>
</evidence>
<dbReference type="UniPathway" id="UPA00098">
    <property type="reaction ID" value="UER00361"/>
</dbReference>
<keyword evidence="8 14" id="KW-0641">Proline biosynthesis</keyword>
<keyword evidence="10 14" id="KW-0560">Oxidoreductase</keyword>
<evidence type="ECO:0000256" key="11">
    <source>
        <dbReference type="ARBA" id="ARBA00050547"/>
    </source>
</evidence>
<dbReference type="PROSITE" id="PS00521">
    <property type="entry name" value="P5CR"/>
    <property type="match status" value="1"/>
</dbReference>
<evidence type="ECO:0000256" key="12">
    <source>
        <dbReference type="ARBA" id="ARBA00052690"/>
    </source>
</evidence>
<keyword evidence="6" id="KW-0963">Cytoplasm</keyword>
<dbReference type="NCBIfam" id="TIGR00112">
    <property type="entry name" value="proC"/>
    <property type="match status" value="1"/>
</dbReference>
<dbReference type="PIRSF" id="PIRSF000193">
    <property type="entry name" value="Pyrrol-5-carb_rd"/>
    <property type="match status" value="1"/>
</dbReference>
<keyword evidence="9 13" id="KW-0521">NADP</keyword>
<dbReference type="InterPro" id="IPR036291">
    <property type="entry name" value="NAD(P)-bd_dom_sf"/>
</dbReference>
<evidence type="ECO:0000259" key="16">
    <source>
        <dbReference type="Pfam" id="PF14748"/>
    </source>
</evidence>
<protein>
    <recommendedName>
        <fullName evidence="5 14">Pyrroline-5-carboxylate reductase</fullName>
        <ecNumber evidence="4 14">1.5.1.2</ecNumber>
    </recommendedName>
</protein>
<dbReference type="Pfam" id="PF14748">
    <property type="entry name" value="P5CR_dimer"/>
    <property type="match status" value="1"/>
</dbReference>
<dbReference type="PANTHER" id="PTHR11645">
    <property type="entry name" value="PYRROLINE-5-CARBOXYLATE REDUCTASE"/>
    <property type="match status" value="1"/>
</dbReference>
<dbReference type="Pfam" id="PF03807">
    <property type="entry name" value="F420_oxidored"/>
    <property type="match status" value="1"/>
</dbReference>
<dbReference type="OrthoDB" id="10263291at2759"/>
<dbReference type="STRING" id="105785.A0A2J7QPY4"/>
<reference evidence="17 18" key="1">
    <citation type="submission" date="2017-12" db="EMBL/GenBank/DDBJ databases">
        <title>Hemimetabolous genomes reveal molecular basis of termite eusociality.</title>
        <authorList>
            <person name="Harrison M.C."/>
            <person name="Jongepier E."/>
            <person name="Robertson H.M."/>
            <person name="Arning N."/>
            <person name="Bitard-Feildel T."/>
            <person name="Chao H."/>
            <person name="Childers C.P."/>
            <person name="Dinh H."/>
            <person name="Doddapaneni H."/>
            <person name="Dugan S."/>
            <person name="Gowin J."/>
            <person name="Greiner C."/>
            <person name="Han Y."/>
            <person name="Hu H."/>
            <person name="Hughes D.S.T."/>
            <person name="Huylmans A.-K."/>
            <person name="Kemena C."/>
            <person name="Kremer L.P.M."/>
            <person name="Lee S.L."/>
            <person name="Lopez-Ezquerra A."/>
            <person name="Mallet L."/>
            <person name="Monroy-Kuhn J.M."/>
            <person name="Moser A."/>
            <person name="Murali S.C."/>
            <person name="Muzny D.M."/>
            <person name="Otani S."/>
            <person name="Piulachs M.-D."/>
            <person name="Poelchau M."/>
            <person name="Qu J."/>
            <person name="Schaub F."/>
            <person name="Wada-Katsumata A."/>
            <person name="Worley K.C."/>
            <person name="Xie Q."/>
            <person name="Ylla G."/>
            <person name="Poulsen M."/>
            <person name="Gibbs R.A."/>
            <person name="Schal C."/>
            <person name="Richards S."/>
            <person name="Belles X."/>
            <person name="Korb J."/>
            <person name="Bornberg-Bauer E."/>
        </authorList>
    </citation>
    <scope>NUCLEOTIDE SEQUENCE [LARGE SCALE GENOMIC DNA]</scope>
    <source>
        <tissue evidence="17">Whole body</tissue>
    </source>
</reference>
<evidence type="ECO:0000256" key="10">
    <source>
        <dbReference type="ARBA" id="ARBA00023002"/>
    </source>
</evidence>
<dbReference type="InterPro" id="IPR053790">
    <property type="entry name" value="P5CR-like_CS"/>
</dbReference>
<dbReference type="GO" id="GO:0004735">
    <property type="term" value="F:pyrroline-5-carboxylate reductase activity"/>
    <property type="evidence" value="ECO:0007669"/>
    <property type="project" value="UniProtKB-EC"/>
</dbReference>
<evidence type="ECO:0000256" key="8">
    <source>
        <dbReference type="ARBA" id="ARBA00022650"/>
    </source>
</evidence>
<accession>A0A2J7QPY4</accession>
<organism evidence="17 18">
    <name type="scientific">Cryptotermes secundus</name>
    <dbReference type="NCBI Taxonomy" id="105785"/>
    <lineage>
        <taxon>Eukaryota</taxon>
        <taxon>Metazoa</taxon>
        <taxon>Ecdysozoa</taxon>
        <taxon>Arthropoda</taxon>
        <taxon>Hexapoda</taxon>
        <taxon>Insecta</taxon>
        <taxon>Pterygota</taxon>
        <taxon>Neoptera</taxon>
        <taxon>Polyneoptera</taxon>
        <taxon>Dictyoptera</taxon>
        <taxon>Blattodea</taxon>
        <taxon>Blattoidea</taxon>
        <taxon>Termitoidae</taxon>
        <taxon>Kalotermitidae</taxon>
        <taxon>Cryptotermitinae</taxon>
        <taxon>Cryptotermes</taxon>
    </lineage>
</organism>
<proteinExistence type="inferred from homology"/>
<dbReference type="InterPro" id="IPR028939">
    <property type="entry name" value="P5C_Rdtase_cat_N"/>
</dbReference>
<dbReference type="AlphaFoldDB" id="A0A2J7QPY4"/>
<dbReference type="EMBL" id="NEVH01012087">
    <property type="protein sequence ID" value="PNF30644.1"/>
    <property type="molecule type" value="Genomic_DNA"/>
</dbReference>
<dbReference type="InParanoid" id="A0A2J7QPY4"/>
<feature type="domain" description="Pyrroline-5-carboxylate reductase catalytic N-terminal" evidence="15">
    <location>
        <begin position="3"/>
        <end position="95"/>
    </location>
</feature>
<feature type="domain" description="Pyrroline-5-carboxylate reductase dimerisation" evidence="16">
    <location>
        <begin position="160"/>
        <end position="263"/>
    </location>
</feature>
<evidence type="ECO:0000256" key="5">
    <source>
        <dbReference type="ARBA" id="ARBA00021413"/>
    </source>
</evidence>
<comment type="caution">
    <text evidence="17">The sequence shown here is derived from an EMBL/GenBank/DDBJ whole genome shotgun (WGS) entry which is preliminary data.</text>
</comment>
<dbReference type="FunFam" id="1.10.3730.10:FF:000001">
    <property type="entry name" value="Pyrroline-5-carboxylate reductase"/>
    <property type="match status" value="1"/>
</dbReference>
<evidence type="ECO:0000256" key="14">
    <source>
        <dbReference type="RuleBase" id="RU003903"/>
    </source>
</evidence>
<evidence type="ECO:0000259" key="15">
    <source>
        <dbReference type="Pfam" id="PF03807"/>
    </source>
</evidence>
<dbReference type="EC" id="1.5.1.2" evidence="4 14"/>
<comment type="similarity">
    <text evidence="3 14">Belongs to the pyrroline-5-carboxylate reductase family.</text>
</comment>
<name>A0A2J7QPY4_9NEOP</name>
<comment type="catalytic activity">
    <reaction evidence="11">
        <text>L-proline + NAD(+) = (S)-1-pyrroline-5-carboxylate + NADH + 2 H(+)</text>
        <dbReference type="Rhea" id="RHEA:14105"/>
        <dbReference type="ChEBI" id="CHEBI:15378"/>
        <dbReference type="ChEBI" id="CHEBI:17388"/>
        <dbReference type="ChEBI" id="CHEBI:57540"/>
        <dbReference type="ChEBI" id="CHEBI:57945"/>
        <dbReference type="ChEBI" id="CHEBI:60039"/>
        <dbReference type="EC" id="1.5.1.2"/>
    </reaction>
</comment>
<dbReference type="SUPFAM" id="SSF48179">
    <property type="entry name" value="6-phosphogluconate dehydrogenase C-terminal domain-like"/>
    <property type="match status" value="1"/>
</dbReference>
<evidence type="ECO:0000256" key="2">
    <source>
        <dbReference type="ARBA" id="ARBA00005205"/>
    </source>
</evidence>